<accession>A0A8S9II18</accession>
<protein>
    <submittedName>
        <fullName evidence="2">Uncharacterized protein</fullName>
    </submittedName>
</protein>
<dbReference type="Proteomes" id="UP000712281">
    <property type="component" value="Unassembled WGS sequence"/>
</dbReference>
<proteinExistence type="predicted"/>
<evidence type="ECO:0000256" key="1">
    <source>
        <dbReference type="SAM" id="MobiDB-lite"/>
    </source>
</evidence>
<sequence length="122" mass="14249">MYERTELPVAMSNQSERRHQPLKQHHVQLPRTHSSKPTHRITSRNSEATQHHLTGSMRKRPQLEIHLFEKRNKRLLSQLHQTQYRYTHLTNSLYGTMGQAGHISSGATTVKKHLKTKILTNI</sequence>
<name>A0A8S9II18_BRACR</name>
<dbReference type="EMBL" id="QGKW02001911">
    <property type="protein sequence ID" value="KAF2568807.1"/>
    <property type="molecule type" value="Genomic_DNA"/>
</dbReference>
<organism evidence="2 3">
    <name type="scientific">Brassica cretica</name>
    <name type="common">Mustard</name>
    <dbReference type="NCBI Taxonomy" id="69181"/>
    <lineage>
        <taxon>Eukaryota</taxon>
        <taxon>Viridiplantae</taxon>
        <taxon>Streptophyta</taxon>
        <taxon>Embryophyta</taxon>
        <taxon>Tracheophyta</taxon>
        <taxon>Spermatophyta</taxon>
        <taxon>Magnoliopsida</taxon>
        <taxon>eudicotyledons</taxon>
        <taxon>Gunneridae</taxon>
        <taxon>Pentapetalae</taxon>
        <taxon>rosids</taxon>
        <taxon>malvids</taxon>
        <taxon>Brassicales</taxon>
        <taxon>Brassicaceae</taxon>
        <taxon>Brassiceae</taxon>
        <taxon>Brassica</taxon>
    </lineage>
</organism>
<comment type="caution">
    <text evidence="2">The sequence shown here is derived from an EMBL/GenBank/DDBJ whole genome shotgun (WGS) entry which is preliminary data.</text>
</comment>
<feature type="compositionally biased region" description="Polar residues" evidence="1">
    <location>
        <begin position="43"/>
        <end position="53"/>
    </location>
</feature>
<evidence type="ECO:0000313" key="3">
    <source>
        <dbReference type="Proteomes" id="UP000712281"/>
    </source>
</evidence>
<reference evidence="2" key="1">
    <citation type="submission" date="2019-12" db="EMBL/GenBank/DDBJ databases">
        <title>Genome sequencing and annotation of Brassica cretica.</title>
        <authorList>
            <person name="Studholme D.J."/>
            <person name="Sarris P.F."/>
        </authorList>
    </citation>
    <scope>NUCLEOTIDE SEQUENCE</scope>
    <source>
        <strain evidence="2">PFS-001/15</strain>
        <tissue evidence="2">Leaf</tissue>
    </source>
</reference>
<feature type="region of interest" description="Disordered" evidence="1">
    <location>
        <begin position="1"/>
        <end position="59"/>
    </location>
</feature>
<feature type="compositionally biased region" description="Basic residues" evidence="1">
    <location>
        <begin position="20"/>
        <end position="42"/>
    </location>
</feature>
<evidence type="ECO:0000313" key="2">
    <source>
        <dbReference type="EMBL" id="KAF2568807.1"/>
    </source>
</evidence>
<gene>
    <name evidence="2" type="ORF">F2Q68_00025132</name>
</gene>
<dbReference type="AlphaFoldDB" id="A0A8S9II18"/>